<organism evidence="2 3">
    <name type="scientific">Vibrio spartinae</name>
    <dbReference type="NCBI Taxonomy" id="1918945"/>
    <lineage>
        <taxon>Bacteria</taxon>
        <taxon>Pseudomonadati</taxon>
        <taxon>Pseudomonadota</taxon>
        <taxon>Gammaproteobacteria</taxon>
        <taxon>Vibrionales</taxon>
        <taxon>Vibrionaceae</taxon>
        <taxon>Vibrio</taxon>
    </lineage>
</organism>
<dbReference type="EMBL" id="CP046269">
    <property type="protein sequence ID" value="QMV16710.1"/>
    <property type="molecule type" value="Genomic_DNA"/>
</dbReference>
<proteinExistence type="predicted"/>
<dbReference type="Proteomes" id="UP000184774">
    <property type="component" value="Unassembled WGS sequence"/>
</dbReference>
<dbReference type="RefSeq" id="WP_074373060.1">
    <property type="nucleotide sequence ID" value="NZ_AP024908.1"/>
</dbReference>
<protein>
    <recommendedName>
        <fullName evidence="5">2OG-Fe dioxygenase family protein</fullName>
    </recommendedName>
</protein>
<dbReference type="Pfam" id="PF10014">
    <property type="entry name" value="2OG-Fe_Oxy_2"/>
    <property type="match status" value="1"/>
</dbReference>
<reference evidence="1" key="2">
    <citation type="submission" date="2019-11" db="EMBL/GenBank/DDBJ databases">
        <authorList>
            <person name="January G."/>
            <person name="Bunk B."/>
        </authorList>
    </citation>
    <scope>NUCLEOTIDE SEQUENCE</scope>
    <source>
        <strain evidence="1">3.6</strain>
    </source>
</reference>
<evidence type="ECO:0000313" key="4">
    <source>
        <dbReference type="Proteomes" id="UP000515264"/>
    </source>
</evidence>
<accession>A0A1N6M507</accession>
<dbReference type="GO" id="GO:0051213">
    <property type="term" value="F:dioxygenase activity"/>
    <property type="evidence" value="ECO:0007669"/>
    <property type="project" value="InterPro"/>
</dbReference>
<dbReference type="AlphaFoldDB" id="A0A1N6M507"/>
<reference evidence="2 3" key="1">
    <citation type="submission" date="2016-12" db="EMBL/GenBank/DDBJ databases">
        <authorList>
            <person name="Song W.-J."/>
            <person name="Kurnit D.M."/>
        </authorList>
    </citation>
    <scope>NUCLEOTIDE SEQUENCE [LARGE SCALE GENOMIC DNA]</scope>
    <source>
        <strain evidence="2 3">CECT 9026</strain>
    </source>
</reference>
<evidence type="ECO:0000313" key="2">
    <source>
        <dbReference type="EMBL" id="SIO94518.1"/>
    </source>
</evidence>
<dbReference type="OrthoDB" id="6681382at2"/>
<reference evidence="1 4" key="3">
    <citation type="journal article" date="2020" name="J. Nat. Prod.">
        <title>Genomics-Metabolomics Profiling Disclosed Marine Vibrio spartinae 3.6 as a Producer of a New Branched Side Chain Prodigiosin.</title>
        <authorList>
            <person name="Vitale G.A."/>
            <person name="Sciarretta M."/>
            <person name="Palma Esposito F."/>
            <person name="January G.G."/>
            <person name="Giaccio M."/>
            <person name="Bunk B."/>
            <person name="Sproer C."/>
            <person name="Bajerski F."/>
            <person name="Power D."/>
            <person name="Festa C."/>
            <person name="Monti M.C."/>
            <person name="D'Auria M.V."/>
            <person name="de Pascale D."/>
        </authorList>
    </citation>
    <scope>NUCLEOTIDE SEQUENCE [LARGE SCALE GENOMIC DNA]</scope>
    <source>
        <strain evidence="1 4">3.6</strain>
    </source>
</reference>
<dbReference type="Gene3D" id="2.60.120.620">
    <property type="entry name" value="q2cbj1_9rhob like domain"/>
    <property type="match status" value="1"/>
</dbReference>
<evidence type="ECO:0000313" key="3">
    <source>
        <dbReference type="Proteomes" id="UP000184774"/>
    </source>
</evidence>
<evidence type="ECO:0000313" key="1">
    <source>
        <dbReference type="EMBL" id="QMV16710.1"/>
    </source>
</evidence>
<sequence>MIIENDISDSNYKTDTDFGTPLTCQVDAYSSMTDLGFCYLRSNDFTLSMSQQHDLNMIQKHFDSLANDPYDQNSGRYRQHSKYIFLPCYKLLVPHASETTSYYKQDIGFNDEVISQARAFQPVPDDILSNNLIRSMVLHDFENSPLRQHPSTLPMEVGIHFIRMEAKVDSPSISVPNRLHKDGEPCTWIHLINRVGVCGGENIITDNTKTNVLCRQIMHDTLDSIGLVDELVWHQVKPIHVDEQSEIGHRDVILIDFTPMLATPNTPY</sequence>
<name>A0A1N6M507_9VIBR</name>
<dbReference type="Proteomes" id="UP000515264">
    <property type="component" value="Chromosome 2"/>
</dbReference>
<dbReference type="InterPro" id="IPR018724">
    <property type="entry name" value="2OG-Fe_dioxygenase"/>
</dbReference>
<gene>
    <name evidence="2" type="ORF">VSP9026_02223</name>
    <name evidence="1" type="ORF">Vspart_04115</name>
</gene>
<dbReference type="EMBL" id="FSSB01000014">
    <property type="protein sequence ID" value="SIO94518.1"/>
    <property type="molecule type" value="Genomic_DNA"/>
</dbReference>
<keyword evidence="4" id="KW-1185">Reference proteome</keyword>
<evidence type="ECO:0008006" key="5">
    <source>
        <dbReference type="Google" id="ProtNLM"/>
    </source>
</evidence>